<name>A0ABY1JBW8_9BACT</name>
<dbReference type="CDD" id="cd16914">
    <property type="entry name" value="EcfT"/>
    <property type="match status" value="1"/>
</dbReference>
<evidence type="ECO:0000256" key="2">
    <source>
        <dbReference type="ARBA" id="ARBA00022475"/>
    </source>
</evidence>
<feature type="transmembrane region" description="Helical" evidence="6">
    <location>
        <begin position="249"/>
        <end position="269"/>
    </location>
</feature>
<dbReference type="Proteomes" id="UP000185093">
    <property type="component" value="Unassembled WGS sequence"/>
</dbReference>
<sequence length="270" mass="30061">MPFLDHLTLGQYVPLNSFVHSLDPRCKILGTMALITSVFLANASPWPYLVWSALVVFLCILSGLSLKNVLASTRPALLLVLFTVIVNMFFAEGEELIRISFISITREGLLTGIKMGLRLYFLILFANMTMMTTSPLELSDGIESLLSPFRRFGVPAHEFAMMMTIALRFIPTLLEETDRIMKAQLARGADLDSGGIAKRLKAFIPVLVPLFVIVFQRADELAVAMEARCYRGGIGRSRMKPLHWASRDSFSLVVVSMICIGGVVLDRWIS</sequence>
<evidence type="ECO:0000313" key="7">
    <source>
        <dbReference type="EMBL" id="SIN64419.1"/>
    </source>
</evidence>
<keyword evidence="4 6" id="KW-1133">Transmembrane helix</keyword>
<evidence type="ECO:0000256" key="6">
    <source>
        <dbReference type="SAM" id="Phobius"/>
    </source>
</evidence>
<evidence type="ECO:0000313" key="8">
    <source>
        <dbReference type="Proteomes" id="UP000185093"/>
    </source>
</evidence>
<keyword evidence="8" id="KW-1185">Reference proteome</keyword>
<evidence type="ECO:0000256" key="4">
    <source>
        <dbReference type="ARBA" id="ARBA00022989"/>
    </source>
</evidence>
<evidence type="ECO:0000256" key="5">
    <source>
        <dbReference type="ARBA" id="ARBA00023136"/>
    </source>
</evidence>
<dbReference type="PANTHER" id="PTHR34857:SF2">
    <property type="entry name" value="SLL0384 PROTEIN"/>
    <property type="match status" value="1"/>
</dbReference>
<feature type="transmembrane region" description="Helical" evidence="6">
    <location>
        <begin position="76"/>
        <end position="97"/>
    </location>
</feature>
<organism evidence="7 8">
    <name type="scientific">Acetomicrobium flavidum</name>
    <dbReference type="NCBI Taxonomy" id="49896"/>
    <lineage>
        <taxon>Bacteria</taxon>
        <taxon>Thermotogati</taxon>
        <taxon>Synergistota</taxon>
        <taxon>Synergistia</taxon>
        <taxon>Synergistales</taxon>
        <taxon>Acetomicrobiaceae</taxon>
        <taxon>Acetomicrobium</taxon>
    </lineage>
</organism>
<comment type="caution">
    <text evidence="7">The sequence shown here is derived from an EMBL/GenBank/DDBJ whole genome shotgun (WGS) entry which is preliminary data.</text>
</comment>
<dbReference type="PANTHER" id="PTHR34857">
    <property type="entry name" value="SLL0384 PROTEIN"/>
    <property type="match status" value="1"/>
</dbReference>
<proteinExistence type="predicted"/>
<dbReference type="InterPro" id="IPR003339">
    <property type="entry name" value="ABC/ECF_trnsptr_transmembrane"/>
</dbReference>
<accession>A0ABY1JBW8</accession>
<keyword evidence="2" id="KW-1003">Cell membrane</keyword>
<dbReference type="RefSeq" id="WP_014806396.1">
    <property type="nucleotide sequence ID" value="NZ_FSQZ01000001.1"/>
</dbReference>
<protein>
    <submittedName>
        <fullName evidence="7">Energy-coupling factor transport system permease protein</fullName>
    </submittedName>
</protein>
<evidence type="ECO:0000256" key="3">
    <source>
        <dbReference type="ARBA" id="ARBA00022692"/>
    </source>
</evidence>
<dbReference type="EMBL" id="FSQZ01000001">
    <property type="protein sequence ID" value="SIN64419.1"/>
    <property type="molecule type" value="Genomic_DNA"/>
</dbReference>
<keyword evidence="3 6" id="KW-0812">Transmembrane</keyword>
<dbReference type="Pfam" id="PF02361">
    <property type="entry name" value="CbiQ"/>
    <property type="match status" value="1"/>
</dbReference>
<dbReference type="InterPro" id="IPR051611">
    <property type="entry name" value="ECF_transporter_component"/>
</dbReference>
<gene>
    <name evidence="7" type="ORF">SAMN05444368_0602</name>
</gene>
<feature type="transmembrane region" description="Helical" evidence="6">
    <location>
        <begin position="48"/>
        <end position="70"/>
    </location>
</feature>
<evidence type="ECO:0000256" key="1">
    <source>
        <dbReference type="ARBA" id="ARBA00004141"/>
    </source>
</evidence>
<reference evidence="7 8" key="1">
    <citation type="submission" date="2016-11" db="EMBL/GenBank/DDBJ databases">
        <authorList>
            <person name="Varghese N."/>
            <person name="Submissions S."/>
        </authorList>
    </citation>
    <scope>NUCLEOTIDE SEQUENCE [LARGE SCALE GENOMIC DNA]</scope>
    <source>
        <strain evidence="7 8">DSM 20664</strain>
    </source>
</reference>
<comment type="subcellular location">
    <subcellularLocation>
        <location evidence="1">Membrane</location>
        <topology evidence="1">Multi-pass membrane protein</topology>
    </subcellularLocation>
</comment>
<keyword evidence="5 6" id="KW-0472">Membrane</keyword>